<dbReference type="InterPro" id="IPR014001">
    <property type="entry name" value="Helicase_ATP-bd"/>
</dbReference>
<dbReference type="InterPro" id="IPR049730">
    <property type="entry name" value="SNF2/RAD54-like_C"/>
</dbReference>
<evidence type="ECO:0000313" key="7">
    <source>
        <dbReference type="Proteomes" id="UP000290288"/>
    </source>
</evidence>
<evidence type="ECO:0000313" key="6">
    <source>
        <dbReference type="EMBL" id="RXW11953.1"/>
    </source>
</evidence>
<dbReference type="Gene3D" id="3.40.50.300">
    <property type="entry name" value="P-loop containing nucleotide triphosphate hydrolases"/>
    <property type="match status" value="1"/>
</dbReference>
<feature type="compositionally biased region" description="Basic and acidic residues" evidence="4">
    <location>
        <begin position="1205"/>
        <end position="1214"/>
    </location>
</feature>
<evidence type="ECO:0000256" key="2">
    <source>
        <dbReference type="ARBA" id="ARBA00022801"/>
    </source>
</evidence>
<dbReference type="Gene3D" id="3.40.50.10810">
    <property type="entry name" value="Tandem AAA-ATPase domain"/>
    <property type="match status" value="2"/>
</dbReference>
<feature type="region of interest" description="Disordered" evidence="4">
    <location>
        <begin position="1040"/>
        <end position="1309"/>
    </location>
</feature>
<organism evidence="6 7">
    <name type="scientific">Candolleomyces aberdarensis</name>
    <dbReference type="NCBI Taxonomy" id="2316362"/>
    <lineage>
        <taxon>Eukaryota</taxon>
        <taxon>Fungi</taxon>
        <taxon>Dikarya</taxon>
        <taxon>Basidiomycota</taxon>
        <taxon>Agaricomycotina</taxon>
        <taxon>Agaricomycetes</taxon>
        <taxon>Agaricomycetidae</taxon>
        <taxon>Agaricales</taxon>
        <taxon>Agaricineae</taxon>
        <taxon>Psathyrellaceae</taxon>
        <taxon>Candolleomyces</taxon>
    </lineage>
</organism>
<feature type="domain" description="Helicase C-terminal" evidence="5">
    <location>
        <begin position="878"/>
        <end position="1043"/>
    </location>
</feature>
<dbReference type="InterPro" id="IPR027417">
    <property type="entry name" value="P-loop_NTPase"/>
</dbReference>
<keyword evidence="7" id="KW-1185">Reference proteome</keyword>
<sequence>MVKKTVLDVSAASGFSTTPCVFVVMTQKIEQTNGEESFLYQEEAFWKNLGYRCAPWEEEGKTEIAMQLKLFLDWAVGRSVGDINKALKTFGNACPFLEIASGAVAAHKFYRGKFQGLLNHTADNALYHRHVHPSQLMARRKGDKQNEFPPVMEHLQPHLDTLAADVLCELVLNEDNVIDRDSLLWPFVRRFFVQVADRLRKTRGRAMEKLHKMFMNAQKEAEELNAMPEITFGKLNAFLRSLRNLEAVTFWAPHTRAWMVAQWEGIRSLLNANSFELEGKELPHIVGVIDKVNEVKARYKGKRIMRQDLANEEEVRQTMQLFDDYVKTCEDTRVDTSHALAEMTELFDNADMGVKKYSKTTTEALCNLLDFKDERPINWNSHRSPHVAVNPWKAPDEFAEDKLTAGGPDAPRPLQMLWHQLVGVACMTELMFVDSKKFVPGFILADGTGLGKTGQTFGVISLVQQVRSCEIAGTRRPPIVANSTFFGGMGPVPDLSHLYVVPNSLIEQYRQEIMAFFKPHTVDILVIPHDPDAATKLFEDIANRPSPKINRIFIMGHASLLRHTSTAFITKRERGRPLDTDLPESRNVRQTVFSESWCTVWIDEGHEFRGPSTGFQGAVALRKRTRIMAVMTATPIWTQPRDIFQLCRIIGISQFCGSEGQTWERSETKKLQALRKEANGTQNQADVIATYEANIGSACTDQVMTEGQQAVSVGLALLIKSVQKVIGPRIIRRSAKSKGPDGETRIMFMLQDVVYHTFNVNLTDEESNILKRLVESSIKNVEGSLGPDFTWTAFWTPYRTKTVCPKSKAYDGQTTKLAATSLDWPRFKDKEDFEARAGSKLKALMKLLEHLLSSDSAPHPADDSHDDDKGTVIPVLPPGDDAPTRLRKILIYHEFAMQDRMYETAIKAHGQLPFVVNGTVAASQRDRLIRDFINSSVENRRVLLFSSIGSVGLNLACADVVIVADVLWSDVALQQIVGRAHRLGQSRTVHVYNMIALRTTDVLMRPGATRKSDMLEQLLTNGSYQDLRKFIGEEAFVGVDAGSDSEDEQDHPTIEDKDDEVAGEKNEGEKGNQSGKEDGEEHEGEKADEGGKEKGGKGVGAGEDDAGTDQEKTMGDKDEGSAPEDPPPPPKSKKGKQRATPAPKKVVKPAAKTARASASKPRATRSRARKAIKSAKIVEDPESEEAMEVDPPAGPSGLQAPRVQTADHDDHDSIRSISPLSDLEKEEIEDYLDEGQTFGKRQRGPASPKQAKKSAKTRKGSNAKAGKSGPPPVPDVLLGDTVERAPRPIRNKRPAAEDSSDEDEAAPVLKKPKAKKVKANLPDLSISYLVLAILAMSNRDGMALFTDLELWKLHGFNDIAWKKGACEATREDAILITSFMEWLALRAKGGNQELLHAVYATDVYAGVMVEERTKALAWHPAQIMAMSDKPDEWPAFSHYVSMGLVELSPQVFGLGVMDRMGENVEVRLNAEHEIRLVTINKVLRQFKLLSPYAAWYPSTQKWIAGELAGLAALMNAAGMEVGVQNNIPDVLDVVKEIAEKTKSYQSRRIHKASVANEEEVRKAMLLFEDFFRDEERVEFEGRDSSLVEAFEGGGDLGVGLYSSWSEEDLRRILEFVSGRPVNWSAVRCTNPQISSWDPRYSADFDNALQGKPTVCDAEFKELRLLWHQLVGLASMIDICFTPNATDVPGFVLADAVGVGKTAQMLALIAFLQLVHQAQQKKQRLPPII</sequence>
<dbReference type="InterPro" id="IPR038718">
    <property type="entry name" value="SNF2-like_sf"/>
</dbReference>
<reference evidence="6 7" key="1">
    <citation type="submission" date="2019-01" db="EMBL/GenBank/DDBJ databases">
        <title>Draft genome sequence of Psathyrella aberdarensis IHI B618.</title>
        <authorList>
            <person name="Buettner E."/>
            <person name="Kellner H."/>
        </authorList>
    </citation>
    <scope>NUCLEOTIDE SEQUENCE [LARGE SCALE GENOMIC DNA]</scope>
    <source>
        <strain evidence="6 7">IHI B618</strain>
    </source>
</reference>
<dbReference type="EMBL" id="SDEE01001497">
    <property type="protein sequence ID" value="RXW11953.1"/>
    <property type="molecule type" value="Genomic_DNA"/>
</dbReference>
<evidence type="ECO:0000259" key="5">
    <source>
        <dbReference type="PROSITE" id="PS51194"/>
    </source>
</evidence>
<dbReference type="Pfam" id="PF00271">
    <property type="entry name" value="Helicase_C"/>
    <property type="match status" value="1"/>
</dbReference>
<dbReference type="CDD" id="cd18793">
    <property type="entry name" value="SF2_C_SNF"/>
    <property type="match status" value="1"/>
</dbReference>
<evidence type="ECO:0000256" key="4">
    <source>
        <dbReference type="SAM" id="MobiDB-lite"/>
    </source>
</evidence>
<comment type="caution">
    <text evidence="6">The sequence shown here is derived from an EMBL/GenBank/DDBJ whole genome shotgun (WGS) entry which is preliminary data.</text>
</comment>
<evidence type="ECO:0000256" key="1">
    <source>
        <dbReference type="ARBA" id="ARBA00022741"/>
    </source>
</evidence>
<dbReference type="GO" id="GO:0005524">
    <property type="term" value="F:ATP binding"/>
    <property type="evidence" value="ECO:0007669"/>
    <property type="project" value="InterPro"/>
</dbReference>
<feature type="compositionally biased region" description="Basic residues" evidence="4">
    <location>
        <begin position="1162"/>
        <end position="1173"/>
    </location>
</feature>
<dbReference type="GO" id="GO:0016787">
    <property type="term" value="F:hydrolase activity"/>
    <property type="evidence" value="ECO:0007669"/>
    <property type="project" value="UniProtKB-KW"/>
</dbReference>
<proteinExistence type="predicted"/>
<keyword evidence="2" id="KW-0378">Hydrolase</keyword>
<feature type="compositionally biased region" description="Basic and acidic residues" evidence="4">
    <location>
        <begin position="1050"/>
        <end position="1096"/>
    </location>
</feature>
<dbReference type="PROSITE" id="PS51194">
    <property type="entry name" value="HELICASE_CTER"/>
    <property type="match status" value="1"/>
</dbReference>
<dbReference type="SUPFAM" id="SSF52540">
    <property type="entry name" value="P-loop containing nucleoside triphosphate hydrolases"/>
    <property type="match status" value="3"/>
</dbReference>
<keyword evidence="1" id="KW-0547">Nucleotide-binding</keyword>
<feature type="compositionally biased region" description="Basic residues" evidence="4">
    <location>
        <begin position="1250"/>
        <end position="1261"/>
    </location>
</feature>
<dbReference type="STRING" id="2316362.A0A4Q2CYU2"/>
<dbReference type="OrthoDB" id="3270319at2759"/>
<name>A0A4Q2CYU2_9AGAR</name>
<dbReference type="SMART" id="SM00490">
    <property type="entry name" value="HELICc"/>
    <property type="match status" value="1"/>
</dbReference>
<keyword evidence="3" id="KW-0067">ATP-binding</keyword>
<feature type="compositionally biased region" description="Acidic residues" evidence="4">
    <location>
        <begin position="1224"/>
        <end position="1233"/>
    </location>
</feature>
<evidence type="ECO:0000256" key="3">
    <source>
        <dbReference type="ARBA" id="ARBA00022840"/>
    </source>
</evidence>
<dbReference type="InterPro" id="IPR001650">
    <property type="entry name" value="Helicase_C-like"/>
</dbReference>
<feature type="non-terminal residue" evidence="6">
    <location>
        <position position="1728"/>
    </location>
</feature>
<dbReference type="Proteomes" id="UP000290288">
    <property type="component" value="Unassembled WGS sequence"/>
</dbReference>
<dbReference type="InterPro" id="IPR000330">
    <property type="entry name" value="SNF2_N"/>
</dbReference>
<gene>
    <name evidence="6" type="ORF">EST38_g13902</name>
</gene>
<dbReference type="Pfam" id="PF00176">
    <property type="entry name" value="SNF2-rel_dom"/>
    <property type="match status" value="1"/>
</dbReference>
<dbReference type="PANTHER" id="PTHR10799">
    <property type="entry name" value="SNF2/RAD54 HELICASE FAMILY"/>
    <property type="match status" value="1"/>
</dbReference>
<accession>A0A4Q2CYU2</accession>
<feature type="compositionally biased region" description="Low complexity" evidence="4">
    <location>
        <begin position="1138"/>
        <end position="1156"/>
    </location>
</feature>
<dbReference type="SMART" id="SM00487">
    <property type="entry name" value="DEXDc"/>
    <property type="match status" value="1"/>
</dbReference>
<protein>
    <recommendedName>
        <fullName evidence="5">Helicase C-terminal domain-containing protein</fullName>
    </recommendedName>
</protein>
<feature type="compositionally biased region" description="Basic and acidic residues" evidence="4">
    <location>
        <begin position="1109"/>
        <end position="1120"/>
    </location>
</feature>